<evidence type="ECO:0000256" key="4">
    <source>
        <dbReference type="ARBA" id="ARBA00012438"/>
    </source>
</evidence>
<dbReference type="InterPro" id="IPR006189">
    <property type="entry name" value="CHASE_dom"/>
</dbReference>
<keyword evidence="7 14" id="KW-0812">Transmembrane</keyword>
<dbReference type="EMBL" id="LR746268">
    <property type="protein sequence ID" value="CAA7396282.1"/>
    <property type="molecule type" value="Genomic_DNA"/>
</dbReference>
<feature type="transmembrane region" description="Helical" evidence="14">
    <location>
        <begin position="87"/>
        <end position="105"/>
    </location>
</feature>
<dbReference type="SUPFAM" id="SSF47384">
    <property type="entry name" value="Homodimeric domain of signal transducing histidine kinase"/>
    <property type="match status" value="1"/>
</dbReference>
<evidence type="ECO:0000256" key="6">
    <source>
        <dbReference type="ARBA" id="ARBA00022679"/>
    </source>
</evidence>
<comment type="function">
    <text evidence="2">Cytokinin receptor related to bacterial two-component regulators. Functions as a histidine kinase and transmits the stress signal to a downstream MAPK cascade.</text>
</comment>
<evidence type="ECO:0000256" key="2">
    <source>
        <dbReference type="ARBA" id="ARBA00002427"/>
    </source>
</evidence>
<feature type="domain" description="Response regulatory" evidence="16">
    <location>
        <begin position="737"/>
        <end position="859"/>
    </location>
</feature>
<feature type="domain" description="Histidine kinase" evidence="15">
    <location>
        <begin position="450"/>
        <end position="720"/>
    </location>
</feature>
<evidence type="ECO:0000259" key="16">
    <source>
        <dbReference type="PROSITE" id="PS50110"/>
    </source>
</evidence>
<dbReference type="PANTHER" id="PTHR43719">
    <property type="entry name" value="TWO-COMPONENT HISTIDINE KINASE"/>
    <property type="match status" value="1"/>
</dbReference>
<evidence type="ECO:0000256" key="12">
    <source>
        <dbReference type="ARBA" id="ARBA00023136"/>
    </source>
</evidence>
<dbReference type="GO" id="GO:0012505">
    <property type="term" value="C:endomembrane system"/>
    <property type="evidence" value="ECO:0007669"/>
    <property type="project" value="UniProtKB-SubCell"/>
</dbReference>
<dbReference type="SUPFAM" id="SSF52172">
    <property type="entry name" value="CheY-like"/>
    <property type="match status" value="2"/>
</dbReference>
<evidence type="ECO:0000256" key="7">
    <source>
        <dbReference type="ARBA" id="ARBA00022692"/>
    </source>
</evidence>
<dbReference type="GO" id="GO:0005634">
    <property type="term" value="C:nucleus"/>
    <property type="evidence" value="ECO:0007669"/>
    <property type="project" value="TreeGrafter"/>
</dbReference>
<evidence type="ECO:0000256" key="9">
    <source>
        <dbReference type="ARBA" id="ARBA00022864"/>
    </source>
</evidence>
<dbReference type="Pfam" id="PF24896">
    <property type="entry name" value="Receiver_CRE1"/>
    <property type="match status" value="1"/>
</dbReference>
<feature type="domain" description="CHASE" evidence="17">
    <location>
        <begin position="154"/>
        <end position="382"/>
    </location>
</feature>
<accession>A0A7I8KFG8</accession>
<keyword evidence="8" id="KW-0418">Kinase</keyword>
<dbReference type="SMART" id="SM00448">
    <property type="entry name" value="REC"/>
    <property type="match status" value="1"/>
</dbReference>
<keyword evidence="11" id="KW-0902">Two-component regulatory system</keyword>
<reference evidence="18" key="1">
    <citation type="submission" date="2020-02" db="EMBL/GenBank/DDBJ databases">
        <authorList>
            <person name="Scholz U."/>
            <person name="Mascher M."/>
            <person name="Fiebig A."/>
        </authorList>
    </citation>
    <scope>NUCLEOTIDE SEQUENCE</scope>
</reference>
<dbReference type="EC" id="2.7.13.3" evidence="4"/>
<dbReference type="Pfam" id="PF02518">
    <property type="entry name" value="HATPase_c"/>
    <property type="match status" value="1"/>
</dbReference>
<comment type="caution">
    <text evidence="13">Lacks conserved residue(s) required for the propagation of feature annotation.</text>
</comment>
<dbReference type="InterPro" id="IPR036097">
    <property type="entry name" value="HisK_dim/P_sf"/>
</dbReference>
<dbReference type="Gene3D" id="1.10.287.130">
    <property type="match status" value="1"/>
</dbReference>
<dbReference type="InterPro" id="IPR000836">
    <property type="entry name" value="PRTase_dom"/>
</dbReference>
<evidence type="ECO:0000259" key="15">
    <source>
        <dbReference type="PROSITE" id="PS50109"/>
    </source>
</evidence>
<evidence type="ECO:0000256" key="1">
    <source>
        <dbReference type="ARBA" id="ARBA00000085"/>
    </source>
</evidence>
<dbReference type="InterPro" id="IPR005467">
    <property type="entry name" value="His_kinase_dom"/>
</dbReference>
<dbReference type="InterPro" id="IPR056839">
    <property type="entry name" value="Receiver_AHK4/CRE1_1st"/>
</dbReference>
<protein>
    <recommendedName>
        <fullName evidence="4">histidine kinase</fullName>
        <ecNumber evidence="4">2.7.13.3</ecNumber>
    </recommendedName>
</protein>
<dbReference type="InterPro" id="IPR011006">
    <property type="entry name" value="CheY-like_superfamily"/>
</dbReference>
<name>A0A7I8KFG8_SPIIN</name>
<evidence type="ECO:0000313" key="18">
    <source>
        <dbReference type="EMBL" id="CAA7396282.1"/>
    </source>
</evidence>
<feature type="transmembrane region" description="Helical" evidence="14">
    <location>
        <begin position="7"/>
        <end position="25"/>
    </location>
</feature>
<comment type="catalytic activity">
    <reaction evidence="1">
        <text>ATP + protein L-histidine = ADP + protein N-phospho-L-histidine.</text>
        <dbReference type="EC" id="2.7.13.3"/>
    </reaction>
</comment>
<evidence type="ECO:0000313" key="19">
    <source>
        <dbReference type="Proteomes" id="UP000663760"/>
    </source>
</evidence>
<evidence type="ECO:0000256" key="5">
    <source>
        <dbReference type="ARBA" id="ARBA00022553"/>
    </source>
</evidence>
<dbReference type="Pfam" id="PF03924">
    <property type="entry name" value="CHASE"/>
    <property type="match status" value="1"/>
</dbReference>
<dbReference type="GO" id="GO:0000155">
    <property type="term" value="F:phosphorelay sensor kinase activity"/>
    <property type="evidence" value="ECO:0007669"/>
    <property type="project" value="InterPro"/>
</dbReference>
<evidence type="ECO:0000256" key="13">
    <source>
        <dbReference type="PROSITE-ProRule" id="PRU00169"/>
    </source>
</evidence>
<evidence type="ECO:0000256" key="14">
    <source>
        <dbReference type="SAM" id="Phobius"/>
    </source>
</evidence>
<dbReference type="InterPro" id="IPR003661">
    <property type="entry name" value="HisK_dim/P_dom"/>
</dbReference>
<dbReference type="Gene3D" id="3.30.450.350">
    <property type="entry name" value="CHASE domain"/>
    <property type="match status" value="1"/>
</dbReference>
<dbReference type="PROSITE" id="PS50839">
    <property type="entry name" value="CHASE"/>
    <property type="match status" value="1"/>
</dbReference>
<dbReference type="FunFam" id="1.10.287.130:FF:000015">
    <property type="entry name" value="Histidine kinase 4"/>
    <property type="match status" value="1"/>
</dbReference>
<dbReference type="Pfam" id="PF00512">
    <property type="entry name" value="HisKA"/>
    <property type="match status" value="1"/>
</dbReference>
<dbReference type="PROSITE" id="PS50109">
    <property type="entry name" value="HIS_KIN"/>
    <property type="match status" value="1"/>
</dbReference>
<dbReference type="SMART" id="SM00387">
    <property type="entry name" value="HATPase_c"/>
    <property type="match status" value="1"/>
</dbReference>
<dbReference type="AlphaFoldDB" id="A0A7I8KFG8"/>
<dbReference type="Gene3D" id="3.30.565.10">
    <property type="entry name" value="Histidine kinase-like ATPase, C-terminal domain"/>
    <property type="match status" value="1"/>
</dbReference>
<evidence type="ECO:0000256" key="10">
    <source>
        <dbReference type="ARBA" id="ARBA00022989"/>
    </source>
</evidence>
<proteinExistence type="predicted"/>
<dbReference type="PANTHER" id="PTHR43719:SF73">
    <property type="entry name" value="HISTIDINE KINASE 3"/>
    <property type="match status" value="1"/>
</dbReference>
<dbReference type="Proteomes" id="UP000663760">
    <property type="component" value="Chromosome 5"/>
</dbReference>
<dbReference type="OrthoDB" id="10266508at2759"/>
<dbReference type="FunFam" id="3.40.50.2300:FF:000137">
    <property type="entry name" value="Histidine kinase 3"/>
    <property type="match status" value="1"/>
</dbReference>
<dbReference type="GO" id="GO:0009736">
    <property type="term" value="P:cytokinin-activated signaling pathway"/>
    <property type="evidence" value="ECO:0007669"/>
    <property type="project" value="UniProtKB-KW"/>
</dbReference>
<keyword evidence="19" id="KW-1185">Reference proteome</keyword>
<dbReference type="CDD" id="cd06223">
    <property type="entry name" value="PRTases_typeI"/>
    <property type="match status" value="1"/>
</dbReference>
<dbReference type="CDD" id="cd17546">
    <property type="entry name" value="REC_hyHK_CKI1_RcsC-like"/>
    <property type="match status" value="1"/>
</dbReference>
<keyword evidence="5 13" id="KW-0597">Phosphoprotein</keyword>
<feature type="transmembrane region" description="Helical" evidence="14">
    <location>
        <begin position="391"/>
        <end position="413"/>
    </location>
</feature>
<dbReference type="PRINTS" id="PR00344">
    <property type="entry name" value="BCTRLSENSOR"/>
</dbReference>
<evidence type="ECO:0000259" key="17">
    <source>
        <dbReference type="PROSITE" id="PS50839"/>
    </source>
</evidence>
<dbReference type="Gene3D" id="6.10.250.1190">
    <property type="match status" value="1"/>
</dbReference>
<dbReference type="InterPro" id="IPR003594">
    <property type="entry name" value="HATPase_dom"/>
</dbReference>
<keyword evidence="9" id="KW-0932">Cytokinin signaling pathway</keyword>
<organism evidence="18 19">
    <name type="scientific">Spirodela intermedia</name>
    <name type="common">Intermediate duckweed</name>
    <dbReference type="NCBI Taxonomy" id="51605"/>
    <lineage>
        <taxon>Eukaryota</taxon>
        <taxon>Viridiplantae</taxon>
        <taxon>Streptophyta</taxon>
        <taxon>Embryophyta</taxon>
        <taxon>Tracheophyta</taxon>
        <taxon>Spermatophyta</taxon>
        <taxon>Magnoliopsida</taxon>
        <taxon>Liliopsida</taxon>
        <taxon>Araceae</taxon>
        <taxon>Lemnoideae</taxon>
        <taxon>Spirodela</taxon>
    </lineage>
</organism>
<dbReference type="Pfam" id="PF00072">
    <property type="entry name" value="Response_reg"/>
    <property type="match status" value="1"/>
</dbReference>
<dbReference type="CDD" id="cd16922">
    <property type="entry name" value="HATPase_EvgS-ArcB-TorS-like"/>
    <property type="match status" value="1"/>
</dbReference>
<dbReference type="SUPFAM" id="SSF55874">
    <property type="entry name" value="ATPase domain of HSP90 chaperone/DNA topoisomerase II/histidine kinase"/>
    <property type="match status" value="1"/>
</dbReference>
<sequence length="1030" mass="114880">MSYLLALGFDLEVYYVLLILCWWAFSEIPMNWFLNGKMEQKDSFLGDNYKAWLESCKKLSMRGWRNRLHSHYFGSKKLRETWWRKLLLLWVIVWTLVALSIFCYMNSNAADKRREALASMCDERASMLQDQFNVSMNHLQALAILISTFHHSKQPSAIDQMTFARYTERTAFERPLTSGVAYAVKVLHSERADFERQHGWTIKRMDAQDQSPARDDDFATEFQQTSPVQEEYAPVIFAQDTVKHVVSLDLFSGKEDRDNVLRARESGKGVLTAPLRLIKSNRLGVILTFAVYKSELPSNVTPKERVQAAIGYLGGVFDIESLVDKLLHQLACKHSITVNVYDTTDPLEPISMYGSNATVGGSGVVHNSSLSFGDPFRRHEMHCRFTHKPPLPLLAVTTSIGVLVIALLVGYIFNAAVNRIAKVEDDYRQMMELKKRAELADIAKSQFLATVSHEIRTPMNGVLGMLQMLMDTDLDLTQQDYVRTAQASGKALVSLINEVLDQAKIESGKLELEAVRFDLRAVLDDVLSLFSGKSQEKGIELAVYVSDKIPEILIGDPGRMRQIITNLMGNSIKFTEKGHIFVTVHLLEEVISSLDEESESPLGNTLSGSPVAEKKRSWETFSKLNRERAVLSQSLSSSSSEPIHLIVSVEDTGVGIPREAQSRVFTPFMQVGPSVSRIHGGTGIGLSICKCLVGLMKGEIGFVSEPHVGSTFSFTAVLDRGNSDSNELRPLEFQGLKALVVDPRSVRAEVARYQLQRLGIHVDIVADLNEALSFITIPKVSVNMILIEREEWLRDPDIWPSFLGMPSKLGPSECPKIFILANPSNCSKVNAVESSENMPAVIIKPLRTSMLAVTLQQAMGGGEKESHRGGRSPHPSLCGLLRGKNILVVDDNMVNLRVAAGALKKYGAEVTCADSGKKAITLLTPPHRFDACFMDIQMPEMDGFEATKKIRDMEHSANELIRCGEASAEACRHADQWHIPILAMTADVIQATHEECLKCGMDGYVSKPFEGEQLYREVARFFKSPAKENQ</sequence>
<feature type="modified residue" description="4-aspartylphosphate" evidence="13">
    <location>
        <position position="935"/>
    </location>
</feature>
<dbReference type="InterPro" id="IPR001789">
    <property type="entry name" value="Sig_transdc_resp-reg_receiver"/>
</dbReference>
<evidence type="ECO:0000256" key="8">
    <source>
        <dbReference type="ARBA" id="ARBA00022777"/>
    </source>
</evidence>
<dbReference type="InterPro" id="IPR004358">
    <property type="entry name" value="Sig_transdc_His_kin-like_C"/>
</dbReference>
<evidence type="ECO:0000256" key="3">
    <source>
        <dbReference type="ARBA" id="ARBA00004127"/>
    </source>
</evidence>
<dbReference type="InterPro" id="IPR036890">
    <property type="entry name" value="HATPase_C_sf"/>
</dbReference>
<feature type="domain" description="Response regulatory" evidence="16">
    <location>
        <begin position="885"/>
        <end position="1022"/>
    </location>
</feature>
<dbReference type="GO" id="GO:0019955">
    <property type="term" value="F:cytokine binding"/>
    <property type="evidence" value="ECO:0007669"/>
    <property type="project" value="UniProtKB-ARBA"/>
</dbReference>
<comment type="subcellular location">
    <subcellularLocation>
        <location evidence="3">Endomembrane system</location>
        <topology evidence="3">Multi-pass membrane protein</topology>
    </subcellularLocation>
</comment>
<gene>
    <name evidence="18" type="ORF">SI8410_05006945</name>
</gene>
<keyword evidence="6" id="KW-0808">Transferase</keyword>
<keyword evidence="12 14" id="KW-0472">Membrane</keyword>
<dbReference type="FunFam" id="3.30.450.350:FF:000001">
    <property type="entry name" value="Histidine kinase 4"/>
    <property type="match status" value="1"/>
</dbReference>
<dbReference type="SMART" id="SM01079">
    <property type="entry name" value="CHASE"/>
    <property type="match status" value="1"/>
</dbReference>
<dbReference type="SMART" id="SM00388">
    <property type="entry name" value="HisKA"/>
    <property type="match status" value="1"/>
</dbReference>
<dbReference type="InterPro" id="IPR050956">
    <property type="entry name" value="2C_system_His_kinase"/>
</dbReference>
<dbReference type="InterPro" id="IPR042240">
    <property type="entry name" value="CHASE_sf"/>
</dbReference>
<dbReference type="PROSITE" id="PS50110">
    <property type="entry name" value="RESPONSE_REGULATORY"/>
    <property type="match status" value="2"/>
</dbReference>
<dbReference type="Gene3D" id="3.40.50.2300">
    <property type="match status" value="1"/>
</dbReference>
<evidence type="ECO:0000256" key="11">
    <source>
        <dbReference type="ARBA" id="ARBA00023012"/>
    </source>
</evidence>
<dbReference type="CDD" id="cd00082">
    <property type="entry name" value="HisKA"/>
    <property type="match status" value="1"/>
</dbReference>
<keyword evidence="10 14" id="KW-1133">Transmembrane helix</keyword>